<evidence type="ECO:0000256" key="5">
    <source>
        <dbReference type="SAM" id="MobiDB-lite"/>
    </source>
</evidence>
<proteinExistence type="predicted"/>
<dbReference type="InterPro" id="IPR006709">
    <property type="entry name" value="SSU_processome_Utp14"/>
</dbReference>
<feature type="compositionally biased region" description="Acidic residues" evidence="5">
    <location>
        <begin position="159"/>
        <end position="171"/>
    </location>
</feature>
<dbReference type="OrthoDB" id="277439at2759"/>
<name>A0A0M0K3J5_9EUKA</name>
<feature type="compositionally biased region" description="Basic and acidic residues" evidence="5">
    <location>
        <begin position="117"/>
        <end position="127"/>
    </location>
</feature>
<keyword evidence="3" id="KW-0539">Nucleus</keyword>
<dbReference type="Pfam" id="PF04615">
    <property type="entry name" value="Utp14"/>
    <property type="match status" value="1"/>
</dbReference>
<organism evidence="6 7">
    <name type="scientific">Chrysochromulina tobinii</name>
    <dbReference type="NCBI Taxonomy" id="1460289"/>
    <lineage>
        <taxon>Eukaryota</taxon>
        <taxon>Haptista</taxon>
        <taxon>Haptophyta</taxon>
        <taxon>Prymnesiophyceae</taxon>
        <taxon>Prymnesiales</taxon>
        <taxon>Chrysochromulinaceae</taxon>
        <taxon>Chrysochromulina</taxon>
    </lineage>
</organism>
<dbReference type="PANTHER" id="PTHR14150:SF12">
    <property type="entry name" value="U3 SMALL NUCLEOLAR RNA-ASSOCIATED PROTEIN 14 HOMOLOG A"/>
    <property type="match status" value="1"/>
</dbReference>
<dbReference type="EMBL" id="JWZX01001530">
    <property type="protein sequence ID" value="KOO33390.1"/>
    <property type="molecule type" value="Genomic_DNA"/>
</dbReference>
<comment type="subcellular location">
    <subcellularLocation>
        <location evidence="1">Nucleus</location>
        <location evidence="1">Nucleolus</location>
    </subcellularLocation>
</comment>
<dbReference type="Proteomes" id="UP000037460">
    <property type="component" value="Unassembled WGS sequence"/>
</dbReference>
<feature type="coiled-coil region" evidence="4">
    <location>
        <begin position="337"/>
        <end position="381"/>
    </location>
</feature>
<feature type="compositionally biased region" description="Basic and acidic residues" evidence="5">
    <location>
        <begin position="146"/>
        <end position="158"/>
    </location>
</feature>
<feature type="compositionally biased region" description="Acidic residues" evidence="5">
    <location>
        <begin position="442"/>
        <end position="452"/>
    </location>
</feature>
<feature type="compositionally biased region" description="Basic and acidic residues" evidence="5">
    <location>
        <begin position="199"/>
        <end position="210"/>
    </location>
</feature>
<feature type="compositionally biased region" description="Basic and acidic residues" evidence="5">
    <location>
        <begin position="521"/>
        <end position="537"/>
    </location>
</feature>
<dbReference type="GO" id="GO:0006364">
    <property type="term" value="P:rRNA processing"/>
    <property type="evidence" value="ECO:0007669"/>
    <property type="project" value="InterPro"/>
</dbReference>
<dbReference type="AlphaFoldDB" id="A0A0M0K3J5"/>
<evidence type="ECO:0000256" key="3">
    <source>
        <dbReference type="ARBA" id="ARBA00023242"/>
    </source>
</evidence>
<gene>
    <name evidence="6" type="ORF">Ctob_012118</name>
</gene>
<accession>A0A0M0K3J5</accession>
<dbReference type="GO" id="GO:0032040">
    <property type="term" value="C:small-subunit processome"/>
    <property type="evidence" value="ECO:0007669"/>
    <property type="project" value="InterPro"/>
</dbReference>
<feature type="compositionally biased region" description="Low complexity" evidence="5">
    <location>
        <begin position="182"/>
        <end position="192"/>
    </location>
</feature>
<evidence type="ECO:0000256" key="4">
    <source>
        <dbReference type="SAM" id="Coils"/>
    </source>
</evidence>
<feature type="region of interest" description="Disordered" evidence="5">
    <location>
        <begin position="386"/>
        <end position="405"/>
    </location>
</feature>
<feature type="compositionally biased region" description="Low complexity" evidence="5">
    <location>
        <begin position="453"/>
        <end position="466"/>
    </location>
</feature>
<comment type="caution">
    <text evidence="6">The sequence shown here is derived from an EMBL/GenBank/DDBJ whole genome shotgun (WGS) entry which is preliminary data.</text>
</comment>
<feature type="compositionally biased region" description="Acidic residues" evidence="5">
    <location>
        <begin position="482"/>
        <end position="502"/>
    </location>
</feature>
<reference evidence="7" key="1">
    <citation type="journal article" date="2015" name="PLoS Genet.">
        <title>Genome Sequence and Transcriptome Analyses of Chrysochromulina tobin: Metabolic Tools for Enhanced Algal Fitness in the Prominent Order Prymnesiales (Haptophyceae).</title>
        <authorList>
            <person name="Hovde B.T."/>
            <person name="Deodato C.R."/>
            <person name="Hunsperger H.M."/>
            <person name="Ryken S.A."/>
            <person name="Yost W."/>
            <person name="Jha R.K."/>
            <person name="Patterson J."/>
            <person name="Monnat R.J. Jr."/>
            <person name="Barlow S.B."/>
            <person name="Starkenburg S.R."/>
            <person name="Cattolico R.A."/>
        </authorList>
    </citation>
    <scope>NUCLEOTIDE SEQUENCE</scope>
    <source>
        <strain evidence="7">CCMP291</strain>
    </source>
</reference>
<keyword evidence="4" id="KW-0175">Coiled coil</keyword>
<feature type="compositionally biased region" description="Basic and acidic residues" evidence="5">
    <location>
        <begin position="553"/>
        <end position="562"/>
    </location>
</feature>
<evidence type="ECO:0000256" key="2">
    <source>
        <dbReference type="ARBA" id="ARBA00022553"/>
    </source>
</evidence>
<evidence type="ECO:0000313" key="7">
    <source>
        <dbReference type="Proteomes" id="UP000037460"/>
    </source>
</evidence>
<feature type="compositionally biased region" description="Acidic residues" evidence="5">
    <location>
        <begin position="77"/>
        <end position="94"/>
    </location>
</feature>
<keyword evidence="2" id="KW-0597">Phosphoprotein</keyword>
<sequence length="674" mass="74956">MPKAKPSRGGGGRSVSSSDTRQQRPTGPRKIRKGAGLEQRQRKLLEGDIYEESDDDEGERRFLEDVGTAEPDGLPEGFEDEDIASDDEDVDDDEIPVRRRAAAAAAGKAKGRSQSKGGDRRQTRHEDQDEDEEDEDEDEGGSDYEDLSRMLDDDHAAPEDEEEEEDEDDGAVDSRASDRMLRAAGLSSSGSLPRRRVRERTELDAPLERVDRKRVERQAAAAAAQRDVSGWQPIVTKHREAELVRYPLDRQARVAGASTASLSSSLAPRSELERGVAALLEEHELEEGALAKSELAQLEAASLTEEEVAKRTAELRKMRDLLFHHERKLKRASKIKSKAYRKAHKKAKQARAEMEQQLGVLDRQTAQRLQLRREVERVRERMTLKHKNTSRWAKHALQQQQRNPSLRQAVTEQLQLAEAQAVLLELETEARAAEAVAKMGGDEDEDEDEDEAAALTKRTAAAAAKAARARRPSRPHERDDYEAAEGSDDAAEAAAGSDDEERDEQRLLEDAFPESAAAEFAAEKARKSAEEAPKDETPPELPGWGSWAGMGARPDRRAEERKRTAAEARAQMLAEAAARRKDAALRHVILSEKRDKKFAQFTTAGVPFPFSNREQFERSLRHPLGREWNTAASHQALVAPNTTVVRGAIIEPLAMHNKHAMPEHGGRRKAKAAA</sequence>
<dbReference type="PANTHER" id="PTHR14150">
    <property type="entry name" value="U3 SMALL NUCLEOLAR RNA-ASSOCIATED PROTEIN 14"/>
    <property type="match status" value="1"/>
</dbReference>
<feature type="region of interest" description="Disordered" evidence="5">
    <location>
        <begin position="1"/>
        <end position="210"/>
    </location>
</feature>
<evidence type="ECO:0000313" key="6">
    <source>
        <dbReference type="EMBL" id="KOO33390.1"/>
    </source>
</evidence>
<feature type="region of interest" description="Disordered" evidence="5">
    <location>
        <begin position="434"/>
        <end position="562"/>
    </location>
</feature>
<feature type="compositionally biased region" description="Acidic residues" evidence="5">
    <location>
        <begin position="48"/>
        <end position="57"/>
    </location>
</feature>
<evidence type="ECO:0000256" key="1">
    <source>
        <dbReference type="ARBA" id="ARBA00004604"/>
    </source>
</evidence>
<keyword evidence="7" id="KW-1185">Reference proteome</keyword>
<protein>
    <submittedName>
        <fullName evidence="6">Utp14p</fullName>
    </submittedName>
</protein>
<feature type="compositionally biased region" description="Acidic residues" evidence="5">
    <location>
        <begin position="128"/>
        <end position="145"/>
    </location>
</feature>